<reference evidence="2" key="1">
    <citation type="submission" date="2021-12" db="EMBL/GenBank/DDBJ databases">
        <authorList>
            <person name="Rodrigo-Torres L."/>
            <person name="Arahal R. D."/>
            <person name="Lucena T."/>
        </authorList>
    </citation>
    <scope>NUCLEOTIDE SEQUENCE</scope>
    <source>
        <strain evidence="2">CECT 8419</strain>
    </source>
</reference>
<dbReference type="Pfam" id="PF13620">
    <property type="entry name" value="CarboxypepD_reg"/>
    <property type="match status" value="1"/>
</dbReference>
<proteinExistence type="predicted"/>
<dbReference type="SUPFAM" id="SSF56935">
    <property type="entry name" value="Porins"/>
    <property type="match status" value="1"/>
</dbReference>
<gene>
    <name evidence="2" type="ORF">LEM8419_01693</name>
</gene>
<evidence type="ECO:0000256" key="1">
    <source>
        <dbReference type="SAM" id="SignalP"/>
    </source>
</evidence>
<dbReference type="SUPFAM" id="SSF49452">
    <property type="entry name" value="Starch-binding domain-like"/>
    <property type="match status" value="1"/>
</dbReference>
<evidence type="ECO:0000313" key="3">
    <source>
        <dbReference type="Proteomes" id="UP000837803"/>
    </source>
</evidence>
<sequence length="906" mass="100065">MQHLHLSLLFTLFLLTTGLFAQSTEISATVVDTTGTTLPGANAILLRTSDTLLTAFGTTDAKGEFLMQKVPAGEYLLRVSFLGFERPDQSITVTESDQYLGLGELRMYPAGFLLSGVEVTADRIPIRMKGDTMLYDAGAFAVGENAKVEDLLRRLPGMSIDANGQLTWRGKPVQEIMINGKPFFAGNAALVTQNLDAAALKNVEVFDQKSDAEEITGVDDGEENTTVNLEMKDDYKAKVFGELYGGGGVASNADADPRYDAGGKLFRISDATQLGLLGTINNVNRVGFTGDEIQNFNRSSGRGSFISWGDEGQLPYYDGGQTPGQNRSIATGINFGRSMGENGQLTLDYTLFDRQQTQSLTERQGFTRASEERQINSVQTDAASNYSHRLGFEYEQELDTTSRFRVGGSAYLTGSENRGIARTQISDGTGEAQSDYTVDDFSTGDSPGGNLFTRYNRRLGRKAGRSFSASLNGNYRKNQTDLEILTEGLDDDPNSTPTFVGSLVNGLQFQDRRTNSLNLGGQTSYVEPLTTKLRLETEIGFEVDEDEGDYRFRLNESRTTNLLTRNWTAVRAGTGLVYRYKKSNNLQVGADFNSGTLGLSGDTSRSERFNYVLPNFSYRIRSDKLFYGLRYRSYVQVPEISQLQTIARPSVTGRVTLGNVNLEPAVRHDMSGNLWFNDQFRALSASAYVSAGYTDNAFGNSLTFTPGQQVYQSINVSHNWNYNVYLGSSIGMDFIRGELRINGRGGGSRGQGFVDGVARTNVTTNYSGTVDLTTEFNEKSFLKLGYTYARNANSFDDEESVDIVTITHDIATQFELELSDTWRFESRFLYRVFEAAAFAGQTNVPDLRASFELRPFKKAGHYFVLSGQDLLNQNTVINRQAQAFVTSETISDGLGRYLLATFHYSL</sequence>
<dbReference type="EMBL" id="CAKLPZ010000001">
    <property type="protein sequence ID" value="CAH1000540.1"/>
    <property type="molecule type" value="Genomic_DNA"/>
</dbReference>
<dbReference type="Gene3D" id="2.60.40.1120">
    <property type="entry name" value="Carboxypeptidase-like, regulatory domain"/>
    <property type="match status" value="1"/>
</dbReference>
<keyword evidence="3" id="KW-1185">Reference proteome</keyword>
<dbReference type="Proteomes" id="UP000837803">
    <property type="component" value="Unassembled WGS sequence"/>
</dbReference>
<evidence type="ECO:0008006" key="4">
    <source>
        <dbReference type="Google" id="ProtNLM"/>
    </source>
</evidence>
<keyword evidence="1" id="KW-0732">Signal</keyword>
<accession>A0ABM9B165</accession>
<name>A0ABM9B165_9BACT</name>
<dbReference type="InterPro" id="IPR013784">
    <property type="entry name" value="Carb-bd-like_fold"/>
</dbReference>
<dbReference type="RefSeq" id="WP_238750590.1">
    <property type="nucleotide sequence ID" value="NZ_CAKLPZ010000001.1"/>
</dbReference>
<protein>
    <recommendedName>
        <fullName evidence="4">TonB-dependent receptor</fullName>
    </recommendedName>
</protein>
<comment type="caution">
    <text evidence="2">The sequence shown here is derived from an EMBL/GenBank/DDBJ whole genome shotgun (WGS) entry which is preliminary data.</text>
</comment>
<organism evidence="2 3">
    <name type="scientific">Neolewinella maritima</name>
    <dbReference type="NCBI Taxonomy" id="1383882"/>
    <lineage>
        <taxon>Bacteria</taxon>
        <taxon>Pseudomonadati</taxon>
        <taxon>Bacteroidota</taxon>
        <taxon>Saprospiria</taxon>
        <taxon>Saprospirales</taxon>
        <taxon>Lewinellaceae</taxon>
        <taxon>Neolewinella</taxon>
    </lineage>
</organism>
<feature type="signal peptide" evidence="1">
    <location>
        <begin position="1"/>
        <end position="21"/>
    </location>
</feature>
<evidence type="ECO:0000313" key="2">
    <source>
        <dbReference type="EMBL" id="CAH1000540.1"/>
    </source>
</evidence>
<feature type="chain" id="PRO_5046883747" description="TonB-dependent receptor" evidence="1">
    <location>
        <begin position="22"/>
        <end position="906"/>
    </location>
</feature>